<dbReference type="PROSITE" id="PS00379">
    <property type="entry name" value="CDP_ALCOHOL_P_TRANSF"/>
    <property type="match status" value="1"/>
</dbReference>
<feature type="transmembrane region" description="Helical" evidence="3">
    <location>
        <begin position="216"/>
        <end position="237"/>
    </location>
</feature>
<keyword evidence="3" id="KW-0812">Transmembrane</keyword>
<keyword evidence="5" id="KW-1185">Reference proteome</keyword>
<evidence type="ECO:0000256" key="3">
    <source>
        <dbReference type="SAM" id="Phobius"/>
    </source>
</evidence>
<keyword evidence="3" id="KW-1133">Transmembrane helix</keyword>
<accession>A0A543BC97</accession>
<evidence type="ECO:0000313" key="4">
    <source>
        <dbReference type="EMBL" id="TQL82406.1"/>
    </source>
</evidence>
<dbReference type="AlphaFoldDB" id="A0A543BC97"/>
<dbReference type="GO" id="GO:0016020">
    <property type="term" value="C:membrane"/>
    <property type="evidence" value="ECO:0007669"/>
    <property type="project" value="InterPro"/>
</dbReference>
<dbReference type="EMBL" id="VFOX01000002">
    <property type="protein sequence ID" value="TQL82406.1"/>
    <property type="molecule type" value="Genomic_DNA"/>
</dbReference>
<reference evidence="4 5" key="1">
    <citation type="submission" date="2019-06" db="EMBL/GenBank/DDBJ databases">
        <title>Sequencing the genomes of 1000 actinobacteria strains.</title>
        <authorList>
            <person name="Klenk H.-P."/>
        </authorList>
    </citation>
    <scope>NUCLEOTIDE SEQUENCE [LARGE SCALE GENOMIC DNA]</scope>
    <source>
        <strain evidence="4 5">DSM 20169</strain>
    </source>
</reference>
<feature type="transmembrane region" description="Helical" evidence="3">
    <location>
        <begin position="72"/>
        <end position="91"/>
    </location>
</feature>
<evidence type="ECO:0000313" key="5">
    <source>
        <dbReference type="Proteomes" id="UP000317209"/>
    </source>
</evidence>
<evidence type="ECO:0000256" key="1">
    <source>
        <dbReference type="ARBA" id="ARBA00022679"/>
    </source>
</evidence>
<comment type="similarity">
    <text evidence="2">Belongs to the CDP-alcohol phosphatidyltransferase class-I family.</text>
</comment>
<sequence>MSEIRAAMSRLKQAQKSSKGAAAYSRYVNRPLGRPLAATAYAIGMTPTQVTMVSALCTLSGVALIALLTPTVWSSVLVAVLLVLGYALDSADGQLARLTGTGSLAGEWLDHFFDSLKLATIHLAVLVCWFRFYEIDEAWLLVPLAFAAIANTFFFGIMAADFLRRIHRLQAPVETAEAPREAWRSGSLYSLAVIPTDYGFLSLSFVLLWWQPGFMVVYTVLAAINALMLFLAAMRWYRSIRGLEAHA</sequence>
<protein>
    <submittedName>
        <fullName evidence="4">CDP-alcohol phosphatidyltransferase-like enzyme</fullName>
    </submittedName>
</protein>
<dbReference type="InterPro" id="IPR000462">
    <property type="entry name" value="CDP-OH_P_trans"/>
</dbReference>
<dbReference type="GO" id="GO:0016780">
    <property type="term" value="F:phosphotransferase activity, for other substituted phosphate groups"/>
    <property type="evidence" value="ECO:0007669"/>
    <property type="project" value="InterPro"/>
</dbReference>
<organism evidence="4 5">
    <name type="scientific">Microbacterium saperdae</name>
    <dbReference type="NCBI Taxonomy" id="69368"/>
    <lineage>
        <taxon>Bacteria</taxon>
        <taxon>Bacillati</taxon>
        <taxon>Actinomycetota</taxon>
        <taxon>Actinomycetes</taxon>
        <taxon>Micrococcales</taxon>
        <taxon>Microbacteriaceae</taxon>
        <taxon>Microbacterium</taxon>
    </lineage>
</organism>
<evidence type="ECO:0000256" key="2">
    <source>
        <dbReference type="RuleBase" id="RU003750"/>
    </source>
</evidence>
<keyword evidence="3" id="KW-0472">Membrane</keyword>
<keyword evidence="1 2" id="KW-0808">Transferase</keyword>
<name>A0A543BC97_9MICO</name>
<feature type="transmembrane region" description="Helical" evidence="3">
    <location>
        <begin position="188"/>
        <end position="210"/>
    </location>
</feature>
<comment type="caution">
    <text evidence="4">The sequence shown here is derived from an EMBL/GenBank/DDBJ whole genome shotgun (WGS) entry which is preliminary data.</text>
</comment>
<proteinExistence type="inferred from homology"/>
<dbReference type="Gene3D" id="1.20.120.1760">
    <property type="match status" value="1"/>
</dbReference>
<dbReference type="InterPro" id="IPR043130">
    <property type="entry name" value="CDP-OH_PTrfase_TM_dom"/>
</dbReference>
<feature type="transmembrane region" description="Helical" evidence="3">
    <location>
        <begin position="138"/>
        <end position="160"/>
    </location>
</feature>
<dbReference type="Pfam" id="PF01066">
    <property type="entry name" value="CDP-OH_P_transf"/>
    <property type="match status" value="1"/>
</dbReference>
<dbReference type="Proteomes" id="UP000317209">
    <property type="component" value="Unassembled WGS sequence"/>
</dbReference>
<dbReference type="GO" id="GO:0008654">
    <property type="term" value="P:phospholipid biosynthetic process"/>
    <property type="evidence" value="ECO:0007669"/>
    <property type="project" value="InterPro"/>
</dbReference>
<dbReference type="RefSeq" id="WP_211350007.1">
    <property type="nucleotide sequence ID" value="NZ_VFOX01000002.1"/>
</dbReference>
<dbReference type="InterPro" id="IPR048254">
    <property type="entry name" value="CDP_ALCOHOL_P_TRANSF_CS"/>
</dbReference>
<gene>
    <name evidence="4" type="ORF">FB560_3891</name>
</gene>